<feature type="transmembrane region" description="Helical" evidence="6">
    <location>
        <begin position="403"/>
        <end position="424"/>
    </location>
</feature>
<feature type="transmembrane region" description="Helical" evidence="6">
    <location>
        <begin position="57"/>
        <end position="74"/>
    </location>
</feature>
<evidence type="ECO:0000256" key="4">
    <source>
        <dbReference type="ARBA" id="ARBA00022989"/>
    </source>
</evidence>
<dbReference type="Proteomes" id="UP000613113">
    <property type="component" value="Unassembled WGS sequence"/>
</dbReference>
<dbReference type="Pfam" id="PF07690">
    <property type="entry name" value="MFS_1"/>
    <property type="match status" value="1"/>
</dbReference>
<dbReference type="SUPFAM" id="SSF103473">
    <property type="entry name" value="MFS general substrate transporter"/>
    <property type="match status" value="1"/>
</dbReference>
<evidence type="ECO:0000313" key="7">
    <source>
        <dbReference type="EMBL" id="MBC3885243.1"/>
    </source>
</evidence>
<sequence>MTRDTAIHDTDAHSESDASHGWRWIPTLYFGQGIPYVAVMTLSVIMYKNMGISNADIALYTSWLYLPFVIKPLWSPFVDMFRTKRFWIITLELLIGGLFGLVALTIPVAAYFQATLAVFWLLAFAAATHDISTDGFYMLALEQHQQAALVGVRSMFFRISMLTGQGALVYLAGTLRDVTGNVALGWIVVFGVLALMFISLSLYHRWALPVPESDCAHGDPNQVMATFFTIFGQFIRKKNILITLAFLLLYRFGEAQLVKMAPPFLLDGLDKGGLGLSTQAVGIVYGTMGMIALTAGGLAGGALIARYGLKKCLWPMALAINVPHLVYVYLALVQPQNLYLVGTAVALEQMGYGFGFTAYVLYMIMVADGEHKTAHYAICTGFMAASMMLPGMFSGWLQTWLGYSHFFIWICVAAVPTLIVTALIKVDPAFGKKTDEKIK</sequence>
<dbReference type="InterPro" id="IPR011701">
    <property type="entry name" value="MFS"/>
</dbReference>
<evidence type="ECO:0000256" key="5">
    <source>
        <dbReference type="ARBA" id="ARBA00023136"/>
    </source>
</evidence>
<dbReference type="RefSeq" id="WP_186862834.1">
    <property type="nucleotide sequence ID" value="NZ_JACOGC010000003.1"/>
</dbReference>
<protein>
    <submittedName>
        <fullName evidence="7">AmpG family muropeptide MFS transporter</fullName>
    </submittedName>
</protein>
<gene>
    <name evidence="7" type="ORF">H8K27_08900</name>
</gene>
<dbReference type="PANTHER" id="PTHR12778">
    <property type="entry name" value="SOLUTE CARRIER FAMILY 33 ACETYL-COA TRANSPORTER -RELATED"/>
    <property type="match status" value="1"/>
</dbReference>
<evidence type="ECO:0000256" key="6">
    <source>
        <dbReference type="SAM" id="Phobius"/>
    </source>
</evidence>
<reference evidence="7 8" key="1">
    <citation type="submission" date="2020-08" db="EMBL/GenBank/DDBJ databases">
        <title>Novel species isolated from subtropical streams in China.</title>
        <authorList>
            <person name="Lu H."/>
        </authorList>
    </citation>
    <scope>NUCLEOTIDE SEQUENCE [LARGE SCALE GENOMIC DNA]</scope>
    <source>
        <strain evidence="7 8">FT31W</strain>
    </source>
</reference>
<feature type="transmembrane region" description="Helical" evidence="6">
    <location>
        <begin position="28"/>
        <end position="45"/>
    </location>
</feature>
<evidence type="ECO:0000313" key="8">
    <source>
        <dbReference type="Proteomes" id="UP000613113"/>
    </source>
</evidence>
<evidence type="ECO:0000256" key="3">
    <source>
        <dbReference type="ARBA" id="ARBA00022692"/>
    </source>
</evidence>
<feature type="transmembrane region" description="Helical" evidence="6">
    <location>
        <begin position="312"/>
        <end position="332"/>
    </location>
</feature>
<evidence type="ECO:0000256" key="1">
    <source>
        <dbReference type="ARBA" id="ARBA00004141"/>
    </source>
</evidence>
<dbReference type="CDD" id="cd17486">
    <property type="entry name" value="MFS_AmpG_like"/>
    <property type="match status" value="1"/>
</dbReference>
<keyword evidence="8" id="KW-1185">Reference proteome</keyword>
<comment type="subcellular location">
    <subcellularLocation>
        <location evidence="1">Membrane</location>
        <topology evidence="1">Multi-pass membrane protein</topology>
    </subcellularLocation>
</comment>
<keyword evidence="3 6" id="KW-0812">Transmembrane</keyword>
<organism evidence="7 8">
    <name type="scientific">Undibacterium griseum</name>
    <dbReference type="NCBI Taxonomy" id="2762295"/>
    <lineage>
        <taxon>Bacteria</taxon>
        <taxon>Pseudomonadati</taxon>
        <taxon>Pseudomonadota</taxon>
        <taxon>Betaproteobacteria</taxon>
        <taxon>Burkholderiales</taxon>
        <taxon>Oxalobacteraceae</taxon>
        <taxon>Undibacterium</taxon>
    </lineage>
</organism>
<keyword evidence="5 6" id="KW-0472">Membrane</keyword>
<keyword evidence="4 6" id="KW-1133">Transmembrane helix</keyword>
<dbReference type="Gene3D" id="1.20.1250.20">
    <property type="entry name" value="MFS general substrate transporter like domains"/>
    <property type="match status" value="1"/>
</dbReference>
<dbReference type="InterPro" id="IPR036259">
    <property type="entry name" value="MFS_trans_sf"/>
</dbReference>
<feature type="transmembrane region" description="Helical" evidence="6">
    <location>
        <begin position="282"/>
        <end position="305"/>
    </location>
</feature>
<feature type="transmembrane region" description="Helical" evidence="6">
    <location>
        <begin position="86"/>
        <end position="104"/>
    </location>
</feature>
<dbReference type="PANTHER" id="PTHR12778:SF10">
    <property type="entry name" value="MAJOR FACILITATOR SUPERFAMILY DOMAIN-CONTAINING PROTEIN 3"/>
    <property type="match status" value="1"/>
</dbReference>
<feature type="transmembrane region" description="Helical" evidence="6">
    <location>
        <begin position="374"/>
        <end position="397"/>
    </location>
</feature>
<evidence type="ECO:0000256" key="2">
    <source>
        <dbReference type="ARBA" id="ARBA00022448"/>
    </source>
</evidence>
<feature type="transmembrane region" description="Helical" evidence="6">
    <location>
        <begin position="148"/>
        <end position="171"/>
    </location>
</feature>
<name>A0ABR6YMX1_9BURK</name>
<accession>A0ABR6YMX1</accession>
<proteinExistence type="predicted"/>
<feature type="transmembrane region" description="Helical" evidence="6">
    <location>
        <begin position="183"/>
        <end position="203"/>
    </location>
</feature>
<keyword evidence="2" id="KW-0813">Transport</keyword>
<dbReference type="EMBL" id="JACOGC010000003">
    <property type="protein sequence ID" value="MBC3885243.1"/>
    <property type="molecule type" value="Genomic_DNA"/>
</dbReference>
<comment type="caution">
    <text evidence="7">The sequence shown here is derived from an EMBL/GenBank/DDBJ whole genome shotgun (WGS) entry which is preliminary data.</text>
</comment>
<dbReference type="InterPro" id="IPR004752">
    <property type="entry name" value="AmpG_permease/AT-1"/>
</dbReference>
<feature type="transmembrane region" description="Helical" evidence="6">
    <location>
        <begin position="338"/>
        <end position="362"/>
    </location>
</feature>